<dbReference type="SMART" id="SM00020">
    <property type="entry name" value="Tryp_SPc"/>
    <property type="match status" value="1"/>
</dbReference>
<dbReference type="PANTHER" id="PTHR24256">
    <property type="entry name" value="TRYPTASE-RELATED"/>
    <property type="match status" value="1"/>
</dbReference>
<evidence type="ECO:0000313" key="4">
    <source>
        <dbReference type="EMBL" id="KAJ8959007.1"/>
    </source>
</evidence>
<reference evidence="4" key="1">
    <citation type="journal article" date="2023" name="Insect Mol. Biol.">
        <title>Genome sequencing provides insights into the evolution of gene families encoding plant cell wall-degrading enzymes in longhorned beetles.</title>
        <authorList>
            <person name="Shin N.R."/>
            <person name="Okamura Y."/>
            <person name="Kirsch R."/>
            <person name="Pauchet Y."/>
        </authorList>
    </citation>
    <scope>NUCLEOTIDE SEQUENCE</scope>
    <source>
        <strain evidence="4">MMC_N1</strain>
    </source>
</reference>
<evidence type="ECO:0000256" key="1">
    <source>
        <dbReference type="ARBA" id="ARBA00023157"/>
    </source>
</evidence>
<evidence type="ECO:0000256" key="2">
    <source>
        <dbReference type="ARBA" id="ARBA00024195"/>
    </source>
</evidence>
<comment type="similarity">
    <text evidence="2">Belongs to the peptidase S1 family. CLIP subfamily.</text>
</comment>
<dbReference type="InterPro" id="IPR001254">
    <property type="entry name" value="Trypsin_dom"/>
</dbReference>
<proteinExistence type="inferred from homology"/>
<dbReference type="Pfam" id="PF00089">
    <property type="entry name" value="Trypsin"/>
    <property type="match status" value="2"/>
</dbReference>
<protein>
    <recommendedName>
        <fullName evidence="3">Peptidase S1 domain-containing protein</fullName>
    </recommendedName>
</protein>
<feature type="domain" description="Peptidase S1" evidence="3">
    <location>
        <begin position="45"/>
        <end position="284"/>
    </location>
</feature>
<dbReference type="InterPro" id="IPR051487">
    <property type="entry name" value="Ser/Thr_Proteases_Immune/Dev"/>
</dbReference>
<dbReference type="InterPro" id="IPR009003">
    <property type="entry name" value="Peptidase_S1_PA"/>
</dbReference>
<name>A0ABQ9IS03_9CUCU</name>
<keyword evidence="1" id="KW-1015">Disulfide bond</keyword>
<organism evidence="4 5">
    <name type="scientific">Molorchus minor</name>
    <dbReference type="NCBI Taxonomy" id="1323400"/>
    <lineage>
        <taxon>Eukaryota</taxon>
        <taxon>Metazoa</taxon>
        <taxon>Ecdysozoa</taxon>
        <taxon>Arthropoda</taxon>
        <taxon>Hexapoda</taxon>
        <taxon>Insecta</taxon>
        <taxon>Pterygota</taxon>
        <taxon>Neoptera</taxon>
        <taxon>Endopterygota</taxon>
        <taxon>Coleoptera</taxon>
        <taxon>Polyphaga</taxon>
        <taxon>Cucujiformia</taxon>
        <taxon>Chrysomeloidea</taxon>
        <taxon>Cerambycidae</taxon>
        <taxon>Lamiinae</taxon>
        <taxon>Monochamini</taxon>
        <taxon>Molorchus</taxon>
    </lineage>
</organism>
<evidence type="ECO:0000313" key="5">
    <source>
        <dbReference type="Proteomes" id="UP001162164"/>
    </source>
</evidence>
<dbReference type="Proteomes" id="UP001162164">
    <property type="component" value="Unassembled WGS sequence"/>
</dbReference>
<sequence length="284" mass="31024">MAKPRYSYDKEPLSKKQCENGLFGTNAQTVSGSTDTGDTYLCLPTGTYCPTQDNTIDPRIVTPTDDWKSLGSYSDYGCMESIKLGKHASSTVQSITIHSNFVASTLRNDIAILTLSQPIVSGIYTNINTICLPANGASTSYVGESCIVSGWGQTDFDVDDAPTNPQKQVNVGIVDYTTCRTSFANRGLLGSNVAYVSGPQWRNMRRRTDHEGRLFCKFIKRIHNKPISLFTIMQDGGSPLVCADSSGIYSVAGLVIWGKNCGRAGVYGVYVSVPYYYSWIQGFL</sequence>
<accession>A0ABQ9IS03</accession>
<dbReference type="InterPro" id="IPR043504">
    <property type="entry name" value="Peptidase_S1_PA_chymotrypsin"/>
</dbReference>
<gene>
    <name evidence="4" type="ORF">NQ317_003821</name>
</gene>
<dbReference type="EMBL" id="JAPWTJ010003284">
    <property type="protein sequence ID" value="KAJ8959007.1"/>
    <property type="molecule type" value="Genomic_DNA"/>
</dbReference>
<dbReference type="PROSITE" id="PS50240">
    <property type="entry name" value="TRYPSIN_DOM"/>
    <property type="match status" value="1"/>
</dbReference>
<evidence type="ECO:0000259" key="3">
    <source>
        <dbReference type="PROSITE" id="PS50240"/>
    </source>
</evidence>
<dbReference type="Gene3D" id="2.40.10.10">
    <property type="entry name" value="Trypsin-like serine proteases"/>
    <property type="match status" value="1"/>
</dbReference>
<comment type="caution">
    <text evidence="4">The sequence shown here is derived from an EMBL/GenBank/DDBJ whole genome shotgun (WGS) entry which is preliminary data.</text>
</comment>
<dbReference type="SUPFAM" id="SSF50494">
    <property type="entry name" value="Trypsin-like serine proteases"/>
    <property type="match status" value="1"/>
</dbReference>
<keyword evidence="5" id="KW-1185">Reference proteome</keyword>